<dbReference type="Pfam" id="PF00672">
    <property type="entry name" value="HAMP"/>
    <property type="match status" value="1"/>
</dbReference>
<dbReference type="Proteomes" id="UP000535838">
    <property type="component" value="Unassembled WGS sequence"/>
</dbReference>
<dbReference type="Gene3D" id="1.10.287.130">
    <property type="match status" value="1"/>
</dbReference>
<keyword evidence="9 20" id="KW-0418">Kinase</keyword>
<keyword evidence="21" id="KW-1185">Reference proteome</keyword>
<keyword evidence="8" id="KW-0547">Nucleotide-binding</keyword>
<accession>A0A841T859</accession>
<feature type="domain" description="Histidine kinase" evidence="18">
    <location>
        <begin position="194"/>
        <end position="409"/>
    </location>
</feature>
<dbReference type="SUPFAM" id="SSF55874">
    <property type="entry name" value="ATPase domain of HSP90 chaperone/DNA topoisomerase II/histidine kinase"/>
    <property type="match status" value="1"/>
</dbReference>
<evidence type="ECO:0000256" key="5">
    <source>
        <dbReference type="ARBA" id="ARBA00022553"/>
    </source>
</evidence>
<dbReference type="SUPFAM" id="SSF47384">
    <property type="entry name" value="Homodimeric domain of signal transducing histidine kinase"/>
    <property type="match status" value="1"/>
</dbReference>
<dbReference type="SUPFAM" id="SSF158472">
    <property type="entry name" value="HAMP domain-like"/>
    <property type="match status" value="1"/>
</dbReference>
<keyword evidence="14 17" id="KW-0472">Membrane</keyword>
<dbReference type="Pfam" id="PF02518">
    <property type="entry name" value="HATPase_c"/>
    <property type="match status" value="1"/>
</dbReference>
<dbReference type="FunFam" id="3.30.565.10:FF:000006">
    <property type="entry name" value="Sensor histidine kinase WalK"/>
    <property type="match status" value="1"/>
</dbReference>
<keyword evidence="12" id="KW-0902">Two-component regulatory system</keyword>
<evidence type="ECO:0000256" key="17">
    <source>
        <dbReference type="SAM" id="Phobius"/>
    </source>
</evidence>
<evidence type="ECO:0000256" key="7">
    <source>
        <dbReference type="ARBA" id="ARBA00022692"/>
    </source>
</evidence>
<protein>
    <recommendedName>
        <fullName evidence="16">Heme sensor protein HssS</fullName>
        <ecNumber evidence="3">2.7.13.3</ecNumber>
    </recommendedName>
</protein>
<evidence type="ECO:0000256" key="6">
    <source>
        <dbReference type="ARBA" id="ARBA00022679"/>
    </source>
</evidence>
<dbReference type="InterPro" id="IPR050398">
    <property type="entry name" value="HssS/ArlS-like"/>
</dbReference>
<dbReference type="Gene3D" id="6.10.340.10">
    <property type="match status" value="1"/>
</dbReference>
<dbReference type="SMART" id="SM00388">
    <property type="entry name" value="HisKA"/>
    <property type="match status" value="1"/>
</dbReference>
<evidence type="ECO:0000259" key="18">
    <source>
        <dbReference type="PROSITE" id="PS50109"/>
    </source>
</evidence>
<dbReference type="InterPro" id="IPR003661">
    <property type="entry name" value="HisK_dim/P_dom"/>
</dbReference>
<evidence type="ECO:0000256" key="1">
    <source>
        <dbReference type="ARBA" id="ARBA00000085"/>
    </source>
</evidence>
<keyword evidence="10" id="KW-0067">ATP-binding</keyword>
<dbReference type="GO" id="GO:0000155">
    <property type="term" value="F:phosphorelay sensor kinase activity"/>
    <property type="evidence" value="ECO:0007669"/>
    <property type="project" value="InterPro"/>
</dbReference>
<dbReference type="Pfam" id="PF00512">
    <property type="entry name" value="HisKA"/>
    <property type="match status" value="1"/>
</dbReference>
<evidence type="ECO:0000256" key="8">
    <source>
        <dbReference type="ARBA" id="ARBA00022741"/>
    </source>
</evidence>
<dbReference type="CDD" id="cd06225">
    <property type="entry name" value="HAMP"/>
    <property type="match status" value="1"/>
</dbReference>
<dbReference type="SMART" id="SM00304">
    <property type="entry name" value="HAMP"/>
    <property type="match status" value="1"/>
</dbReference>
<gene>
    <name evidence="20" type="ORF">H7B67_30210</name>
</gene>
<keyword evidence="5" id="KW-0597">Phosphoprotein</keyword>
<dbReference type="EC" id="2.7.13.3" evidence="3"/>
<comment type="subcellular location">
    <subcellularLocation>
        <location evidence="2">Cell membrane</location>
        <topology evidence="2">Multi-pass membrane protein</topology>
    </subcellularLocation>
</comment>
<name>A0A841T859_9BACL</name>
<proteinExistence type="predicted"/>
<dbReference type="PRINTS" id="PR00344">
    <property type="entry name" value="BCTRLSENSOR"/>
</dbReference>
<dbReference type="GO" id="GO:0005886">
    <property type="term" value="C:plasma membrane"/>
    <property type="evidence" value="ECO:0007669"/>
    <property type="project" value="UniProtKB-SubCell"/>
</dbReference>
<evidence type="ECO:0000259" key="19">
    <source>
        <dbReference type="PROSITE" id="PS50885"/>
    </source>
</evidence>
<organism evidence="20 21">
    <name type="scientific">Cohnella thailandensis</name>
    <dbReference type="NCBI Taxonomy" id="557557"/>
    <lineage>
        <taxon>Bacteria</taxon>
        <taxon>Bacillati</taxon>
        <taxon>Bacillota</taxon>
        <taxon>Bacilli</taxon>
        <taxon>Bacillales</taxon>
        <taxon>Paenibacillaceae</taxon>
        <taxon>Cohnella</taxon>
    </lineage>
</organism>
<evidence type="ECO:0000256" key="9">
    <source>
        <dbReference type="ARBA" id="ARBA00022777"/>
    </source>
</evidence>
<feature type="domain" description="HAMP" evidence="19">
    <location>
        <begin position="134"/>
        <end position="186"/>
    </location>
</feature>
<dbReference type="Gene3D" id="3.30.565.10">
    <property type="entry name" value="Histidine kinase-like ATPase, C-terminal domain"/>
    <property type="match status" value="1"/>
</dbReference>
<dbReference type="CDD" id="cd00082">
    <property type="entry name" value="HisKA"/>
    <property type="match status" value="1"/>
</dbReference>
<evidence type="ECO:0000256" key="16">
    <source>
        <dbReference type="ARBA" id="ARBA00040841"/>
    </source>
</evidence>
<evidence type="ECO:0000256" key="10">
    <source>
        <dbReference type="ARBA" id="ARBA00022840"/>
    </source>
</evidence>
<keyword evidence="11 17" id="KW-1133">Transmembrane helix</keyword>
<dbReference type="FunFam" id="1.10.287.130:FF:000001">
    <property type="entry name" value="Two-component sensor histidine kinase"/>
    <property type="match status" value="1"/>
</dbReference>
<feature type="transmembrane region" description="Helical" evidence="17">
    <location>
        <begin position="116"/>
        <end position="137"/>
    </location>
</feature>
<evidence type="ECO:0000256" key="15">
    <source>
        <dbReference type="ARBA" id="ARBA00037219"/>
    </source>
</evidence>
<dbReference type="InterPro" id="IPR003594">
    <property type="entry name" value="HATPase_dom"/>
</dbReference>
<sequence length="414" mass="46302">MIESGQEIIESYSEAYPQHSAVLAKGISVTSANSVNFYGPDGGLLHEEALNGGKRIELDQETISYVLNGGVYRGSERGPKSLLVGLPFEIEGQRFAVFMEPSIGPFMTLILRFFQFELLFSLLFGSALILLAAQYIVKPLKKLTNATRRMSKGDFSFELRSKRKDEIGQLTRSFGSMAKELGTLEKIRQRFVSNVSHEIQSPLTSIKGFTKALKQKKMDEDSRLRLLTIIEDETERLSRLGEDLLQLSALEYEHLRLNLGALRLDEQLRKCVISLEPQWAPKNLRIELELEEIEVHADEDRVYRLWINLLSNAIKFTGPDGEIFVTAKRKGDKAIVLVRDTGSGIPENDLSSIFQPFYKADPSRTSASGGNGIGLSIVKRIVDLHHGEIQVTSSPGEGTEFKVTLPLDQPSNKM</sequence>
<dbReference type="InterPro" id="IPR036890">
    <property type="entry name" value="HATPase_C_sf"/>
</dbReference>
<dbReference type="InterPro" id="IPR036097">
    <property type="entry name" value="HisK_dim/P_sf"/>
</dbReference>
<dbReference type="PANTHER" id="PTHR45528">
    <property type="entry name" value="SENSOR HISTIDINE KINASE CPXA"/>
    <property type="match status" value="1"/>
</dbReference>
<evidence type="ECO:0000256" key="2">
    <source>
        <dbReference type="ARBA" id="ARBA00004651"/>
    </source>
</evidence>
<dbReference type="PROSITE" id="PS50109">
    <property type="entry name" value="HIS_KIN"/>
    <property type="match status" value="1"/>
</dbReference>
<dbReference type="CDD" id="cd16922">
    <property type="entry name" value="HATPase_EvgS-ArcB-TorS-like"/>
    <property type="match status" value="1"/>
</dbReference>
<dbReference type="InterPro" id="IPR003660">
    <property type="entry name" value="HAMP_dom"/>
</dbReference>
<dbReference type="EMBL" id="JACJVQ010000032">
    <property type="protein sequence ID" value="MBB6638428.1"/>
    <property type="molecule type" value="Genomic_DNA"/>
</dbReference>
<evidence type="ECO:0000256" key="11">
    <source>
        <dbReference type="ARBA" id="ARBA00022989"/>
    </source>
</evidence>
<comment type="function">
    <text evidence="15">Member of the two-component regulatory system HssS/HssR involved in intracellular heme homeostasis and tempering of staphylococcal virulence. HssS functions as a heme sensor histidine kinase which is autophosphorylated at a histidine residue and transfers its phosphate group to an aspartate residue of HssR. HssR/HssS activates the expression of hrtAB, an efflux pump, in response to extracellular heme, hemin, hemoglobin or blood.</text>
</comment>
<evidence type="ECO:0000256" key="3">
    <source>
        <dbReference type="ARBA" id="ARBA00012438"/>
    </source>
</evidence>
<dbReference type="InterPro" id="IPR004358">
    <property type="entry name" value="Sig_transdc_His_kin-like_C"/>
</dbReference>
<dbReference type="InterPro" id="IPR005467">
    <property type="entry name" value="His_kinase_dom"/>
</dbReference>
<dbReference type="PROSITE" id="PS50885">
    <property type="entry name" value="HAMP"/>
    <property type="match status" value="1"/>
</dbReference>
<evidence type="ECO:0000256" key="4">
    <source>
        <dbReference type="ARBA" id="ARBA00022475"/>
    </source>
</evidence>
<keyword evidence="4" id="KW-1003">Cell membrane</keyword>
<dbReference type="PANTHER" id="PTHR45528:SF11">
    <property type="entry name" value="HISTIDINE KINASE"/>
    <property type="match status" value="1"/>
</dbReference>
<keyword evidence="6" id="KW-0808">Transferase</keyword>
<evidence type="ECO:0000313" key="20">
    <source>
        <dbReference type="EMBL" id="MBB6638428.1"/>
    </source>
</evidence>
<reference evidence="20 21" key="1">
    <citation type="submission" date="2020-08" db="EMBL/GenBank/DDBJ databases">
        <title>Cohnella phylogeny.</title>
        <authorList>
            <person name="Dunlap C."/>
        </authorList>
    </citation>
    <scope>NUCLEOTIDE SEQUENCE [LARGE SCALE GENOMIC DNA]</scope>
    <source>
        <strain evidence="20 21">DSM 25241</strain>
    </source>
</reference>
<comment type="caution">
    <text evidence="20">The sequence shown here is derived from an EMBL/GenBank/DDBJ whole genome shotgun (WGS) entry which is preliminary data.</text>
</comment>
<dbReference type="GO" id="GO:0005524">
    <property type="term" value="F:ATP binding"/>
    <property type="evidence" value="ECO:0007669"/>
    <property type="project" value="UniProtKB-KW"/>
</dbReference>
<dbReference type="AlphaFoldDB" id="A0A841T859"/>
<evidence type="ECO:0000313" key="21">
    <source>
        <dbReference type="Proteomes" id="UP000535838"/>
    </source>
</evidence>
<comment type="catalytic activity">
    <reaction evidence="1">
        <text>ATP + protein L-histidine = ADP + protein N-phospho-L-histidine.</text>
        <dbReference type="EC" id="2.7.13.3"/>
    </reaction>
</comment>
<dbReference type="SMART" id="SM00387">
    <property type="entry name" value="HATPase_c"/>
    <property type="match status" value="1"/>
</dbReference>
<keyword evidence="13" id="KW-0843">Virulence</keyword>
<evidence type="ECO:0000256" key="14">
    <source>
        <dbReference type="ARBA" id="ARBA00023136"/>
    </source>
</evidence>
<evidence type="ECO:0000256" key="13">
    <source>
        <dbReference type="ARBA" id="ARBA00023026"/>
    </source>
</evidence>
<evidence type="ECO:0000256" key="12">
    <source>
        <dbReference type="ARBA" id="ARBA00023012"/>
    </source>
</evidence>
<keyword evidence="7 17" id="KW-0812">Transmembrane</keyword>